<dbReference type="EMBL" id="JBHLTM010000061">
    <property type="protein sequence ID" value="MFC0685966.1"/>
    <property type="molecule type" value="Genomic_DNA"/>
</dbReference>
<gene>
    <name evidence="14" type="ORF">ACFFF8_15340</name>
</gene>
<feature type="transmembrane region" description="Helical" evidence="13">
    <location>
        <begin position="80"/>
        <end position="104"/>
    </location>
</feature>
<evidence type="ECO:0000256" key="4">
    <source>
        <dbReference type="ARBA" id="ARBA00022538"/>
    </source>
</evidence>
<comment type="catalytic activity">
    <reaction evidence="12">
        <text>K(+)(in) = K(+)(out)</text>
        <dbReference type="Rhea" id="RHEA:29463"/>
        <dbReference type="ChEBI" id="CHEBI:29103"/>
    </reaction>
</comment>
<keyword evidence="3" id="KW-0813">Transport</keyword>
<evidence type="ECO:0000256" key="7">
    <source>
        <dbReference type="ARBA" id="ARBA00022958"/>
    </source>
</evidence>
<sequence length="207" mass="22973">MTEGADIEREDSLTRVEAFSDGVLAIIITIMVLELKTPVSEGLAALWPLWPIFVAYVLSYAYVAIYWVNHHRLLSHARVVTSGLLWANMLLLFTLSLIPFSTAYLGEHHFSREATLLYLLTMLAPALAYVLLQGRIAATGAQTSASRRYHKASHRKGLAAAFVYAFGLPLTYVSPWLGVGCAALVAVFWMLPWSGLDRLFLDRHPPA</sequence>
<comment type="subcellular location">
    <subcellularLocation>
        <location evidence="1">Membrane</location>
        <topology evidence="1">Multi-pass membrane protein</topology>
    </subcellularLocation>
</comment>
<evidence type="ECO:0000256" key="13">
    <source>
        <dbReference type="SAM" id="Phobius"/>
    </source>
</evidence>
<feature type="transmembrane region" description="Helical" evidence="13">
    <location>
        <begin position="45"/>
        <end position="68"/>
    </location>
</feature>
<keyword evidence="4" id="KW-0633">Potassium transport</keyword>
<feature type="transmembrane region" description="Helical" evidence="13">
    <location>
        <begin position="12"/>
        <end position="33"/>
    </location>
</feature>
<name>A0ABV6SAB9_9SPHN</name>
<dbReference type="RefSeq" id="WP_267218707.1">
    <property type="nucleotide sequence ID" value="NZ_JAPCWC010000002.1"/>
</dbReference>
<dbReference type="Pfam" id="PF06736">
    <property type="entry name" value="TMEM175"/>
    <property type="match status" value="1"/>
</dbReference>
<keyword evidence="7" id="KW-0630">Potassium</keyword>
<keyword evidence="6" id="KW-0631">Potassium channel</keyword>
<evidence type="ECO:0000256" key="6">
    <source>
        <dbReference type="ARBA" id="ARBA00022826"/>
    </source>
</evidence>
<evidence type="ECO:0000313" key="15">
    <source>
        <dbReference type="Proteomes" id="UP001589858"/>
    </source>
</evidence>
<evidence type="ECO:0000256" key="3">
    <source>
        <dbReference type="ARBA" id="ARBA00022448"/>
    </source>
</evidence>
<feature type="transmembrane region" description="Helical" evidence="13">
    <location>
        <begin position="116"/>
        <end position="138"/>
    </location>
</feature>
<evidence type="ECO:0000256" key="12">
    <source>
        <dbReference type="ARBA" id="ARBA00034430"/>
    </source>
</evidence>
<dbReference type="InterPro" id="IPR010617">
    <property type="entry name" value="TMEM175-like"/>
</dbReference>
<accession>A0ABV6SAB9</accession>
<protein>
    <submittedName>
        <fullName evidence="14">TMEM175 family protein</fullName>
    </submittedName>
</protein>
<reference evidence="14 15" key="1">
    <citation type="submission" date="2024-09" db="EMBL/GenBank/DDBJ databases">
        <authorList>
            <person name="Sun Q."/>
            <person name="Mori K."/>
        </authorList>
    </citation>
    <scope>NUCLEOTIDE SEQUENCE [LARGE SCALE GENOMIC DNA]</scope>
    <source>
        <strain evidence="14 15">CICC 11035S</strain>
    </source>
</reference>
<evidence type="ECO:0000256" key="10">
    <source>
        <dbReference type="ARBA" id="ARBA00023136"/>
    </source>
</evidence>
<evidence type="ECO:0000256" key="11">
    <source>
        <dbReference type="ARBA" id="ARBA00023303"/>
    </source>
</evidence>
<evidence type="ECO:0000313" key="14">
    <source>
        <dbReference type="EMBL" id="MFC0685966.1"/>
    </source>
</evidence>
<comment type="caution">
    <text evidence="14">The sequence shown here is derived from an EMBL/GenBank/DDBJ whole genome shotgun (WGS) entry which is preliminary data.</text>
</comment>
<comment type="similarity">
    <text evidence="2">Belongs to the TMEM175 family.</text>
</comment>
<feature type="transmembrane region" description="Helical" evidence="13">
    <location>
        <begin position="158"/>
        <end position="191"/>
    </location>
</feature>
<evidence type="ECO:0000256" key="1">
    <source>
        <dbReference type="ARBA" id="ARBA00004141"/>
    </source>
</evidence>
<keyword evidence="10 13" id="KW-0472">Membrane</keyword>
<proteinExistence type="inferred from homology"/>
<keyword evidence="9" id="KW-0406">Ion transport</keyword>
<evidence type="ECO:0000256" key="9">
    <source>
        <dbReference type="ARBA" id="ARBA00023065"/>
    </source>
</evidence>
<keyword evidence="5 13" id="KW-0812">Transmembrane</keyword>
<keyword evidence="11" id="KW-0407">Ion channel</keyword>
<evidence type="ECO:0000256" key="5">
    <source>
        <dbReference type="ARBA" id="ARBA00022692"/>
    </source>
</evidence>
<keyword evidence="15" id="KW-1185">Reference proteome</keyword>
<keyword evidence="8 13" id="KW-1133">Transmembrane helix</keyword>
<evidence type="ECO:0000256" key="2">
    <source>
        <dbReference type="ARBA" id="ARBA00006920"/>
    </source>
</evidence>
<organism evidence="14 15">
    <name type="scientific">Novosphingobium clariflavum</name>
    <dbReference type="NCBI Taxonomy" id="2029884"/>
    <lineage>
        <taxon>Bacteria</taxon>
        <taxon>Pseudomonadati</taxon>
        <taxon>Pseudomonadota</taxon>
        <taxon>Alphaproteobacteria</taxon>
        <taxon>Sphingomonadales</taxon>
        <taxon>Sphingomonadaceae</taxon>
        <taxon>Novosphingobium</taxon>
    </lineage>
</organism>
<evidence type="ECO:0000256" key="8">
    <source>
        <dbReference type="ARBA" id="ARBA00022989"/>
    </source>
</evidence>
<dbReference type="Proteomes" id="UP001589858">
    <property type="component" value="Unassembled WGS sequence"/>
</dbReference>